<comment type="caution">
    <text evidence="1">The sequence shown here is derived from an EMBL/GenBank/DDBJ whole genome shotgun (WGS) entry which is preliminary data.</text>
</comment>
<sequence>MKICSRWTQNICPHDEFRIGLHLRENWAHLDHDARRVGFDPTAQPHRTHTLSLSDSSFFSPPLEPPLGSLTVALEDSNRCLTGATGHRLTACAWFLVEEERACILERQRNSVILARSTCEGFTPIRKVETVMLPSLWTETGVHCRSSDFLWLLDT</sequence>
<dbReference type="Proteomes" id="UP001060085">
    <property type="component" value="Linkage Group LG03"/>
</dbReference>
<gene>
    <name evidence="1" type="ORF">M9H77_13099</name>
</gene>
<protein>
    <submittedName>
        <fullName evidence="1">Uncharacterized protein</fullName>
    </submittedName>
</protein>
<keyword evidence="2" id="KW-1185">Reference proteome</keyword>
<accession>A0ACC0BJC9</accession>
<evidence type="ECO:0000313" key="1">
    <source>
        <dbReference type="EMBL" id="KAI5672735.1"/>
    </source>
</evidence>
<reference evidence="2" key="1">
    <citation type="journal article" date="2023" name="Nat. Plants">
        <title>Single-cell RNA sequencing provides a high-resolution roadmap for understanding the multicellular compartmentation of specialized metabolism.</title>
        <authorList>
            <person name="Sun S."/>
            <person name="Shen X."/>
            <person name="Li Y."/>
            <person name="Li Y."/>
            <person name="Wang S."/>
            <person name="Li R."/>
            <person name="Zhang H."/>
            <person name="Shen G."/>
            <person name="Guo B."/>
            <person name="Wei J."/>
            <person name="Xu J."/>
            <person name="St-Pierre B."/>
            <person name="Chen S."/>
            <person name="Sun C."/>
        </authorList>
    </citation>
    <scope>NUCLEOTIDE SEQUENCE [LARGE SCALE GENOMIC DNA]</scope>
</reference>
<name>A0ACC0BJC9_CATRO</name>
<organism evidence="1 2">
    <name type="scientific">Catharanthus roseus</name>
    <name type="common">Madagascar periwinkle</name>
    <name type="synonym">Vinca rosea</name>
    <dbReference type="NCBI Taxonomy" id="4058"/>
    <lineage>
        <taxon>Eukaryota</taxon>
        <taxon>Viridiplantae</taxon>
        <taxon>Streptophyta</taxon>
        <taxon>Embryophyta</taxon>
        <taxon>Tracheophyta</taxon>
        <taxon>Spermatophyta</taxon>
        <taxon>Magnoliopsida</taxon>
        <taxon>eudicotyledons</taxon>
        <taxon>Gunneridae</taxon>
        <taxon>Pentapetalae</taxon>
        <taxon>asterids</taxon>
        <taxon>lamiids</taxon>
        <taxon>Gentianales</taxon>
        <taxon>Apocynaceae</taxon>
        <taxon>Rauvolfioideae</taxon>
        <taxon>Vinceae</taxon>
        <taxon>Catharanthinae</taxon>
        <taxon>Catharanthus</taxon>
    </lineage>
</organism>
<proteinExistence type="predicted"/>
<dbReference type="EMBL" id="CM044703">
    <property type="protein sequence ID" value="KAI5672735.1"/>
    <property type="molecule type" value="Genomic_DNA"/>
</dbReference>
<evidence type="ECO:0000313" key="2">
    <source>
        <dbReference type="Proteomes" id="UP001060085"/>
    </source>
</evidence>